<accession>A0A8J0TD28</accession>
<feature type="compositionally biased region" description="Polar residues" evidence="1">
    <location>
        <begin position="149"/>
        <end position="158"/>
    </location>
</feature>
<gene>
    <name evidence="4" type="primary">LOC108697003</name>
</gene>
<dbReference type="KEGG" id="xla:108697003"/>
<dbReference type="GeneID" id="108697003"/>
<evidence type="ECO:0000256" key="1">
    <source>
        <dbReference type="SAM" id="MobiDB-lite"/>
    </source>
</evidence>
<dbReference type="InterPro" id="IPR028002">
    <property type="entry name" value="Myb_DNA-bind_5"/>
</dbReference>
<evidence type="ECO:0000313" key="4">
    <source>
        <dbReference type="RefSeq" id="XP_018082177.1"/>
    </source>
</evidence>
<dbReference type="Proteomes" id="UP000186698">
    <property type="component" value="Chromosome 7L"/>
</dbReference>
<protein>
    <submittedName>
        <fullName evidence="4">Myb-related transcription factor, partner of profilin-like</fullName>
    </submittedName>
</protein>
<evidence type="ECO:0000313" key="3">
    <source>
        <dbReference type="Proteomes" id="UP000186698"/>
    </source>
</evidence>
<reference evidence="4" key="1">
    <citation type="submission" date="2025-08" db="UniProtKB">
        <authorList>
            <consortium name="RefSeq"/>
        </authorList>
    </citation>
    <scope>IDENTIFICATION</scope>
    <source>
        <strain evidence="4">J_2021</strain>
        <tissue evidence="4">Erythrocytes</tissue>
    </source>
</reference>
<proteinExistence type="predicted"/>
<dbReference type="CTD" id="108697003"/>
<name>A0A8J0TD28_XENLA</name>
<dbReference type="GO" id="GO:0005634">
    <property type="term" value="C:nucleus"/>
    <property type="evidence" value="ECO:0007669"/>
    <property type="project" value="TreeGrafter"/>
</dbReference>
<feature type="region of interest" description="Disordered" evidence="1">
    <location>
        <begin position="141"/>
        <end position="160"/>
    </location>
</feature>
<dbReference type="PANTHER" id="PTHR23098">
    <property type="entry name" value="AGAP001331-PA-RELATED"/>
    <property type="match status" value="1"/>
</dbReference>
<dbReference type="RefSeq" id="XP_018082177.1">
    <property type="nucleotide sequence ID" value="XM_018226688.2"/>
</dbReference>
<dbReference type="PANTHER" id="PTHR23098:SF23">
    <property type="entry name" value="MYB-RELATED TRANSCRIPTION FACTOR, PARTNER OF PROFILIN-LIKE ISOFORM X2-RELATED"/>
    <property type="match status" value="1"/>
</dbReference>
<dbReference type="Pfam" id="PF13873">
    <property type="entry name" value="Myb_DNA-bind_5"/>
    <property type="match status" value="1"/>
</dbReference>
<dbReference type="AlphaFoldDB" id="A0A8J0TD28"/>
<keyword evidence="3" id="KW-1185">Reference proteome</keyword>
<sequence>MSRRSDGPCKRATKMKQIKFSDQEKHVLVDKVMVHVEKLFSKNAVQFGRNICVMRHNIWVNIAKAVSKVDNTRRTAQDCHNAWNNYKRQIQRKIDEIKKNFFDTGSLEPLNYNLDRRQMQVVRHFKMDSCLKMKTRQLSGHSFDHSSLQKEGNQNSPVDHQMSLPPATSPSVQIHPPLPSVAGFQTPAPQQPMTLVSSSQSPMNVASSIGALKYSPMPSTSHAGSPIVYLHRSSEGQTTSLAKRTVGNNLSLTPEANQFAQIPPPLPLGAASPAPLPVPVTAPSLPPFFSLTRLTKSQSQVRILAPPRSPSAVQTTPLVKKKRPTLSISMTPSCKMSPKSLDEKVEELRREVRYMKKMLEKVNFNVCRLTTMLHK</sequence>
<feature type="domain" description="Myb/SANT-like DNA-binding" evidence="2">
    <location>
        <begin position="19"/>
        <end position="94"/>
    </location>
</feature>
<evidence type="ECO:0000259" key="2">
    <source>
        <dbReference type="Pfam" id="PF13873"/>
    </source>
</evidence>
<organism evidence="3 4">
    <name type="scientific">Xenopus laevis</name>
    <name type="common">African clawed frog</name>
    <dbReference type="NCBI Taxonomy" id="8355"/>
    <lineage>
        <taxon>Eukaryota</taxon>
        <taxon>Metazoa</taxon>
        <taxon>Chordata</taxon>
        <taxon>Craniata</taxon>
        <taxon>Vertebrata</taxon>
        <taxon>Euteleostomi</taxon>
        <taxon>Amphibia</taxon>
        <taxon>Batrachia</taxon>
        <taxon>Anura</taxon>
        <taxon>Pipoidea</taxon>
        <taxon>Pipidae</taxon>
        <taxon>Xenopodinae</taxon>
        <taxon>Xenopus</taxon>
        <taxon>Xenopus</taxon>
    </lineage>
</organism>